<dbReference type="OrthoDB" id="3515390at2"/>
<feature type="region of interest" description="Disordered" evidence="1">
    <location>
        <begin position="302"/>
        <end position="321"/>
    </location>
</feature>
<name>A0A4R4N711_9ACTN</name>
<reference evidence="2 3" key="1">
    <citation type="submission" date="2019-02" db="EMBL/GenBank/DDBJ databases">
        <title>Draft genome sequences of novel Actinobacteria.</title>
        <authorList>
            <person name="Sahin N."/>
            <person name="Ay H."/>
            <person name="Saygin H."/>
        </authorList>
    </citation>
    <scope>NUCLEOTIDE SEQUENCE [LARGE SCALE GENOMIC DNA]</scope>
    <source>
        <strain evidence="2 3">KC201</strain>
    </source>
</reference>
<gene>
    <name evidence="2" type="ORF">E1267_25020</name>
</gene>
<dbReference type="SUPFAM" id="SSF81606">
    <property type="entry name" value="PP2C-like"/>
    <property type="match status" value="1"/>
</dbReference>
<keyword evidence="3" id="KW-1185">Reference proteome</keyword>
<evidence type="ECO:0000313" key="3">
    <source>
        <dbReference type="Proteomes" id="UP000295157"/>
    </source>
</evidence>
<accession>A0A4R4N711</accession>
<feature type="region of interest" description="Disordered" evidence="1">
    <location>
        <begin position="64"/>
        <end position="89"/>
    </location>
</feature>
<dbReference type="InterPro" id="IPR036457">
    <property type="entry name" value="PPM-type-like_dom_sf"/>
</dbReference>
<dbReference type="EMBL" id="SMJZ01000103">
    <property type="protein sequence ID" value="TDC03804.1"/>
    <property type="molecule type" value="Genomic_DNA"/>
</dbReference>
<dbReference type="Gene3D" id="3.60.40.10">
    <property type="entry name" value="PPM-type phosphatase domain"/>
    <property type="match status" value="1"/>
</dbReference>
<organism evidence="2 3">
    <name type="scientific">Nonomuraea longispora</name>
    <dbReference type="NCBI Taxonomy" id="1848320"/>
    <lineage>
        <taxon>Bacteria</taxon>
        <taxon>Bacillati</taxon>
        <taxon>Actinomycetota</taxon>
        <taxon>Actinomycetes</taxon>
        <taxon>Streptosporangiales</taxon>
        <taxon>Streptosporangiaceae</taxon>
        <taxon>Nonomuraea</taxon>
    </lineage>
</organism>
<sequence length="321" mass="32714">MSFVVIPILVGCLSVMTVRDRRETWKTRLPAARPRLVAAGGTYDGTRGRPSDAYVIQERLIAAAHGTPVPGPDSTRSTSSGGGAGETGDADLAHTAAALALAAVVAAHPQHAGAREVDLGDCTEAAHRAVRAAARCAPAPHPDPETPAARSGGVEPGAAGTDSVGTPAGSGPSGRGGDGDGVVSSLDLVVLDQDEHPRLRYAHVGDGAIWHCAKGSEPRPITTAHVRDSGTMTRGLGLPSALAPEIGTLPLRSGDRVALVTGGVTRALGTNRLKALLASGCSPAACLDRLYDEMAALEPEGDATADHRRHGHRVNGSSIVR</sequence>
<proteinExistence type="predicted"/>
<feature type="compositionally biased region" description="Gly residues" evidence="1">
    <location>
        <begin position="171"/>
        <end position="180"/>
    </location>
</feature>
<protein>
    <recommendedName>
        <fullName evidence="4">PPM-type phosphatase domain-containing protein</fullName>
    </recommendedName>
</protein>
<dbReference type="AlphaFoldDB" id="A0A4R4N711"/>
<evidence type="ECO:0000313" key="2">
    <source>
        <dbReference type="EMBL" id="TDC03804.1"/>
    </source>
</evidence>
<evidence type="ECO:0008006" key="4">
    <source>
        <dbReference type="Google" id="ProtNLM"/>
    </source>
</evidence>
<evidence type="ECO:0000256" key="1">
    <source>
        <dbReference type="SAM" id="MobiDB-lite"/>
    </source>
</evidence>
<comment type="caution">
    <text evidence="2">The sequence shown here is derived from an EMBL/GenBank/DDBJ whole genome shotgun (WGS) entry which is preliminary data.</text>
</comment>
<feature type="region of interest" description="Disordered" evidence="1">
    <location>
        <begin position="133"/>
        <end position="181"/>
    </location>
</feature>
<dbReference type="Proteomes" id="UP000295157">
    <property type="component" value="Unassembled WGS sequence"/>
</dbReference>
<dbReference type="RefSeq" id="WP_132335527.1">
    <property type="nucleotide sequence ID" value="NZ_SMJZ01000103.1"/>
</dbReference>